<dbReference type="RefSeq" id="WP_344798163.1">
    <property type="nucleotide sequence ID" value="NZ_BAABBN010000007.1"/>
</dbReference>
<gene>
    <name evidence="1" type="ORF">GCM10022277_20170</name>
</gene>
<reference evidence="2" key="1">
    <citation type="journal article" date="2019" name="Int. J. Syst. Evol. Microbiol.">
        <title>The Global Catalogue of Microorganisms (GCM) 10K type strain sequencing project: providing services to taxonomists for standard genome sequencing and annotation.</title>
        <authorList>
            <consortium name="The Broad Institute Genomics Platform"/>
            <consortium name="The Broad Institute Genome Sequencing Center for Infectious Disease"/>
            <person name="Wu L."/>
            <person name="Ma J."/>
        </authorList>
    </citation>
    <scope>NUCLEOTIDE SEQUENCE [LARGE SCALE GENOMIC DNA]</scope>
    <source>
        <strain evidence="2">JCM 17551</strain>
    </source>
</reference>
<accession>A0ABP7MJ86</accession>
<evidence type="ECO:0000313" key="2">
    <source>
        <dbReference type="Proteomes" id="UP001501565"/>
    </source>
</evidence>
<dbReference type="Proteomes" id="UP001501565">
    <property type="component" value="Unassembled WGS sequence"/>
</dbReference>
<organism evidence="1 2">
    <name type="scientific">Litoribacillus peritrichatus</name>
    <dbReference type="NCBI Taxonomy" id="718191"/>
    <lineage>
        <taxon>Bacteria</taxon>
        <taxon>Pseudomonadati</taxon>
        <taxon>Pseudomonadota</taxon>
        <taxon>Gammaproteobacteria</taxon>
        <taxon>Oceanospirillales</taxon>
        <taxon>Oceanospirillaceae</taxon>
        <taxon>Litoribacillus</taxon>
    </lineage>
</organism>
<name>A0ABP7MJ86_9GAMM</name>
<sequence length="309" mass="35065">MNTVTNEELENFVESEISSEALVHLKRQAMGGANNAKGNQHEQYFAVYKIAKFYQIAKNDDIEVCSQSYAFVDDLVILNRTTSSKHSYQLKDSKRVYWNGGKGIAPYFRKQNQLDKELYDLDNSEVVLVLADINVYRSRCKDIPSSISSYTRCINFKNPDSVNQMLMENQDFKAAVGRLCVSSEQIDKLEVIVQHLLGAWSAFGQKNVKISSIINKAREVAKPNFFKSEVVDPDEAKEIPLEVLDSIEGLSYELCEGFLHYSYKDSFQGQVKPRVGTNQFKAICNEIRIKKPTKAIELITLLMSTGENL</sequence>
<comment type="caution">
    <text evidence="1">The sequence shown here is derived from an EMBL/GenBank/DDBJ whole genome shotgun (WGS) entry which is preliminary data.</text>
</comment>
<protein>
    <submittedName>
        <fullName evidence="1">Uncharacterized protein</fullName>
    </submittedName>
</protein>
<evidence type="ECO:0000313" key="1">
    <source>
        <dbReference type="EMBL" id="GAA3924309.1"/>
    </source>
</evidence>
<dbReference type="EMBL" id="BAABBN010000007">
    <property type="protein sequence ID" value="GAA3924309.1"/>
    <property type="molecule type" value="Genomic_DNA"/>
</dbReference>
<keyword evidence="2" id="KW-1185">Reference proteome</keyword>
<proteinExistence type="predicted"/>